<sequence>MPCSADYYRVDNPKRLLETRAIAQGPPDIVTHLWQIALQSKRADKGFWVHYSGGLFTLRRVVPRAPGPTLIQRIRDAQALNDWGRRVAAEEGRTLTRTVWEARVYE</sequence>
<dbReference type="AlphaFoldDB" id="A0AAD6NG32"/>
<name>A0AAD6NG32_DREDA</name>
<comment type="caution">
    <text evidence="1">The sequence shown here is derived from an EMBL/GenBank/DDBJ whole genome shotgun (WGS) entry which is preliminary data.</text>
</comment>
<accession>A0AAD6NG32</accession>
<gene>
    <name evidence="1" type="ORF">Dda_8706</name>
</gene>
<evidence type="ECO:0000313" key="2">
    <source>
        <dbReference type="Proteomes" id="UP001221413"/>
    </source>
</evidence>
<organism evidence="1 2">
    <name type="scientific">Drechslerella dactyloides</name>
    <name type="common">Nematode-trapping fungus</name>
    <name type="synonym">Arthrobotrys dactyloides</name>
    <dbReference type="NCBI Taxonomy" id="74499"/>
    <lineage>
        <taxon>Eukaryota</taxon>
        <taxon>Fungi</taxon>
        <taxon>Dikarya</taxon>
        <taxon>Ascomycota</taxon>
        <taxon>Pezizomycotina</taxon>
        <taxon>Orbiliomycetes</taxon>
        <taxon>Orbiliales</taxon>
        <taxon>Orbiliaceae</taxon>
        <taxon>Drechslerella</taxon>
    </lineage>
</organism>
<keyword evidence="2" id="KW-1185">Reference proteome</keyword>
<dbReference type="EMBL" id="JAQGDS010000012">
    <property type="protein sequence ID" value="KAJ6256837.1"/>
    <property type="molecule type" value="Genomic_DNA"/>
</dbReference>
<reference evidence="1" key="1">
    <citation type="submission" date="2023-01" db="EMBL/GenBank/DDBJ databases">
        <title>The chitinases involved in constricting ring structure development in the nematode-trapping fungus Drechslerella dactyloides.</title>
        <authorList>
            <person name="Wang R."/>
            <person name="Zhang L."/>
            <person name="Tang P."/>
            <person name="Li S."/>
            <person name="Liang L."/>
        </authorList>
    </citation>
    <scope>NUCLEOTIDE SEQUENCE</scope>
    <source>
        <strain evidence="1">YMF1.00031</strain>
    </source>
</reference>
<protein>
    <submittedName>
        <fullName evidence="1">Uncharacterized protein</fullName>
    </submittedName>
</protein>
<proteinExistence type="predicted"/>
<evidence type="ECO:0000313" key="1">
    <source>
        <dbReference type="EMBL" id="KAJ6256837.1"/>
    </source>
</evidence>
<dbReference type="Proteomes" id="UP001221413">
    <property type="component" value="Unassembled WGS sequence"/>
</dbReference>